<evidence type="ECO:0000256" key="1">
    <source>
        <dbReference type="ARBA" id="ARBA00004651"/>
    </source>
</evidence>
<feature type="region of interest" description="Disordered" evidence="6">
    <location>
        <begin position="253"/>
        <end position="273"/>
    </location>
</feature>
<dbReference type="InterPro" id="IPR051791">
    <property type="entry name" value="Pra-immunoreactive"/>
</dbReference>
<accession>A0A1H7LWX2</accession>
<keyword evidence="10" id="KW-1185">Reference proteome</keyword>
<evidence type="ECO:0000259" key="8">
    <source>
        <dbReference type="Pfam" id="PF06271"/>
    </source>
</evidence>
<keyword evidence="5 7" id="KW-0472">Membrane</keyword>
<feature type="domain" description="RDD" evidence="8">
    <location>
        <begin position="297"/>
        <end position="375"/>
    </location>
</feature>
<organism evidence="9 10">
    <name type="scientific">Colwellia chukchiensis</name>
    <dbReference type="NCBI Taxonomy" id="641665"/>
    <lineage>
        <taxon>Bacteria</taxon>
        <taxon>Pseudomonadati</taxon>
        <taxon>Pseudomonadota</taxon>
        <taxon>Gammaproteobacteria</taxon>
        <taxon>Alteromonadales</taxon>
        <taxon>Colwelliaceae</taxon>
        <taxon>Colwellia</taxon>
    </lineage>
</organism>
<dbReference type="AlphaFoldDB" id="A0A1H7LWX2"/>
<evidence type="ECO:0000256" key="2">
    <source>
        <dbReference type="ARBA" id="ARBA00022475"/>
    </source>
</evidence>
<feature type="transmembrane region" description="Helical" evidence="7">
    <location>
        <begin position="344"/>
        <end position="363"/>
    </location>
</feature>
<evidence type="ECO:0000256" key="5">
    <source>
        <dbReference type="ARBA" id="ARBA00023136"/>
    </source>
</evidence>
<feature type="transmembrane region" description="Helical" evidence="7">
    <location>
        <begin position="103"/>
        <end position="124"/>
    </location>
</feature>
<dbReference type="GO" id="GO:0005886">
    <property type="term" value="C:plasma membrane"/>
    <property type="evidence" value="ECO:0007669"/>
    <property type="project" value="UniProtKB-SubCell"/>
</dbReference>
<dbReference type="STRING" id="641665.GCA_002104455_03159"/>
<keyword evidence="4 7" id="KW-1133">Transmembrane helix</keyword>
<keyword evidence="2" id="KW-1003">Cell membrane</keyword>
<proteinExistence type="predicted"/>
<dbReference type="RefSeq" id="WP_085284664.1">
    <property type="nucleotide sequence ID" value="NZ_FOBI01000005.1"/>
</dbReference>
<dbReference type="InterPro" id="IPR010432">
    <property type="entry name" value="RDD"/>
</dbReference>
<evidence type="ECO:0000313" key="10">
    <source>
        <dbReference type="Proteomes" id="UP000199297"/>
    </source>
</evidence>
<dbReference type="Pfam" id="PF06271">
    <property type="entry name" value="RDD"/>
    <property type="match status" value="1"/>
</dbReference>
<gene>
    <name evidence="9" type="ORF">SAMN05216262_10519</name>
</gene>
<dbReference type="EMBL" id="FOBI01000005">
    <property type="protein sequence ID" value="SEL03359.1"/>
    <property type="molecule type" value="Genomic_DNA"/>
</dbReference>
<protein>
    <submittedName>
        <fullName evidence="9">RDD family protein</fullName>
    </submittedName>
</protein>
<dbReference type="PANTHER" id="PTHR36115">
    <property type="entry name" value="PROLINE-RICH ANTIGEN HOMOLOG-RELATED"/>
    <property type="match status" value="1"/>
</dbReference>
<sequence length="399" mass="43739">MDGDDKIVNKPATAVNAMPLSAKETREILTPFAFKIDQSLFGIALAAPWRRGLALLIDLLLVAILSGAPGELLAILIAITLFNISSKKRAAKLDKKSGLKNKMLASVGAIIIFLVLIDTLPLLFAKLDSFNRQVEYAGQQQTPRANVQQSAAQNKEQKVIRGTLSLASMFAISQSECLSYQCWQRLSAELLTIYVKQGPSNEEAQQYIMLLLEQIAENSHIAPAQQETLSQHLKQLNLQMLAPTKASAASSVSQQTEPALTPLNAEEQGVTTTEQSTNNTVYKGFAWLKGLVEELGIGFGWAAFYFTMFTSVWFGQTPGKKLCRIRVLQLDGTRLSLWDSFGRYGGYGAGVATGLLGFAQIYWDPNRQAIHDKISATIVVDDSKANSVEHLTDDRNTLN</sequence>
<evidence type="ECO:0000256" key="4">
    <source>
        <dbReference type="ARBA" id="ARBA00022989"/>
    </source>
</evidence>
<dbReference type="Proteomes" id="UP000199297">
    <property type="component" value="Unassembled WGS sequence"/>
</dbReference>
<dbReference type="PANTHER" id="PTHR36115:SF6">
    <property type="entry name" value="PROLINE-RICH ANTIGEN HOMOLOG"/>
    <property type="match status" value="1"/>
</dbReference>
<evidence type="ECO:0000313" key="9">
    <source>
        <dbReference type="EMBL" id="SEL03359.1"/>
    </source>
</evidence>
<evidence type="ECO:0000256" key="3">
    <source>
        <dbReference type="ARBA" id="ARBA00022692"/>
    </source>
</evidence>
<evidence type="ECO:0000256" key="6">
    <source>
        <dbReference type="SAM" id="MobiDB-lite"/>
    </source>
</evidence>
<name>A0A1H7LWX2_9GAMM</name>
<evidence type="ECO:0000256" key="7">
    <source>
        <dbReference type="SAM" id="Phobius"/>
    </source>
</evidence>
<comment type="subcellular location">
    <subcellularLocation>
        <location evidence="1">Cell membrane</location>
        <topology evidence="1">Multi-pass membrane protein</topology>
    </subcellularLocation>
</comment>
<feature type="transmembrane region" description="Helical" evidence="7">
    <location>
        <begin position="295"/>
        <end position="314"/>
    </location>
</feature>
<feature type="transmembrane region" description="Helical" evidence="7">
    <location>
        <begin position="59"/>
        <end position="82"/>
    </location>
</feature>
<keyword evidence="3 7" id="KW-0812">Transmembrane</keyword>
<reference evidence="10" key="1">
    <citation type="submission" date="2016-10" db="EMBL/GenBank/DDBJ databases">
        <authorList>
            <person name="Varghese N."/>
            <person name="Submissions S."/>
        </authorList>
    </citation>
    <scope>NUCLEOTIDE SEQUENCE [LARGE SCALE GENOMIC DNA]</scope>
    <source>
        <strain evidence="10">CGMCC 1.9127</strain>
    </source>
</reference>